<dbReference type="EMBL" id="JAGKSQ010000002">
    <property type="protein sequence ID" value="MBP3950907.1"/>
    <property type="molecule type" value="Genomic_DNA"/>
</dbReference>
<name>A0A941ANZ5_9BACI</name>
<sequence>MWNITKEAKDTFVKNNLLPIHESDDEWEGAFKEAEEEGEDLVSRLVEELNEIKSELRHVLPSRFIPYLEDGSLNQPTLPQAIRDDYLQWTKESDEKFRKVLEAASERTNQALSFCPVTVQEIFAESLHDSTIERIEREQDTLHLYVNTDGGFSSKALIHFTFNGVISEETDEPLQLGQWFIYDELQKTDNGFAFRVLFECPESQWTIEMKDLDARYFYHPAEYTKLRDEEKLDYMSMTEYTARLNPDYLYWFITPDVECVIQSISGSMLIENGSIDFQENEMIVTVGREHYSYHLNEYNPISFIYTNVYEDPYEHLNEPVPSEDLVKAALSNDLEWQVRAWNTMYANPHELAESINQVLSILELKEENELMLSVHAGHFHKEGILNETIIKKYRNILE</sequence>
<accession>A0A941ANZ5</accession>
<proteinExistence type="predicted"/>
<comment type="caution">
    <text evidence="1">The sequence shown here is derived from an EMBL/GenBank/DDBJ whole genome shotgun (WGS) entry which is preliminary data.</text>
</comment>
<dbReference type="AlphaFoldDB" id="A0A941ANZ5"/>
<dbReference type="InterPro" id="IPR025144">
    <property type="entry name" value="DUF4085"/>
</dbReference>
<dbReference type="Pfam" id="PF13315">
    <property type="entry name" value="DUF4085"/>
    <property type="match status" value="1"/>
</dbReference>
<protein>
    <submittedName>
        <fullName evidence="1">DUF4085 family protein</fullName>
    </submittedName>
</protein>
<evidence type="ECO:0000313" key="1">
    <source>
        <dbReference type="EMBL" id="MBP3950907.1"/>
    </source>
</evidence>
<organism evidence="1 2">
    <name type="scientific">Halalkalibacter suaedae</name>
    <dbReference type="NCBI Taxonomy" id="2822140"/>
    <lineage>
        <taxon>Bacteria</taxon>
        <taxon>Bacillati</taxon>
        <taxon>Bacillota</taxon>
        <taxon>Bacilli</taxon>
        <taxon>Bacillales</taxon>
        <taxon>Bacillaceae</taxon>
        <taxon>Halalkalibacter</taxon>
    </lineage>
</organism>
<dbReference type="Proteomes" id="UP000678228">
    <property type="component" value="Unassembled WGS sequence"/>
</dbReference>
<keyword evidence="2" id="KW-1185">Reference proteome</keyword>
<reference evidence="1" key="1">
    <citation type="submission" date="2021-03" db="EMBL/GenBank/DDBJ databases">
        <title>Bacillus suaedae sp. nov., isolated from Suaeda aralocaspica.</title>
        <authorList>
            <person name="Lei R.F.R."/>
        </authorList>
    </citation>
    <scope>NUCLEOTIDE SEQUENCE</scope>
    <source>
        <strain evidence="1">YZJH907-2</strain>
    </source>
</reference>
<gene>
    <name evidence="1" type="ORF">J7W16_07135</name>
</gene>
<evidence type="ECO:0000313" key="2">
    <source>
        <dbReference type="Proteomes" id="UP000678228"/>
    </source>
</evidence>